<accession>A0A7X1I9S8</accession>
<sequence>MVTVEVWDPSYRRSEVHLSELPDVYRSIPSDASLGLTLDDGEDDCVIVTVEPEFSTVTALHYRTFYNLQLVDDPEQVEIMVAGEEIHWPRGCILPRETGIQVLLEAADRDRMWSKHTWVEQ</sequence>
<evidence type="ECO:0000313" key="1">
    <source>
        <dbReference type="EMBL" id="MBC2869143.1"/>
    </source>
</evidence>
<dbReference type="Proteomes" id="UP000517694">
    <property type="component" value="Unassembled WGS sequence"/>
</dbReference>
<evidence type="ECO:0000313" key="2">
    <source>
        <dbReference type="Proteomes" id="UP000517694"/>
    </source>
</evidence>
<organism evidence="1 2">
    <name type="scientific">Streptomyces mexicanus</name>
    <dbReference type="NCBI Taxonomy" id="178566"/>
    <lineage>
        <taxon>Bacteria</taxon>
        <taxon>Bacillati</taxon>
        <taxon>Actinomycetota</taxon>
        <taxon>Actinomycetes</taxon>
        <taxon>Kitasatosporales</taxon>
        <taxon>Streptomycetaceae</taxon>
        <taxon>Streptomyces</taxon>
    </lineage>
</organism>
<proteinExistence type="predicted"/>
<dbReference type="RefSeq" id="WP_185948252.1">
    <property type="nucleotide sequence ID" value="NZ_JACMHY010000016.1"/>
</dbReference>
<protein>
    <submittedName>
        <fullName evidence="1">Uncharacterized protein</fullName>
    </submittedName>
</protein>
<keyword evidence="2" id="KW-1185">Reference proteome</keyword>
<name>A0A7X1I9S8_9ACTN</name>
<gene>
    <name evidence="1" type="ORF">H1R13_30540</name>
</gene>
<reference evidence="1 2" key="1">
    <citation type="submission" date="2020-08" db="EMBL/GenBank/DDBJ databases">
        <title>Whole-Genome Sequence of French Clinical Streptomyces mexicanus Strain Q0842.</title>
        <authorList>
            <person name="Boxberger M."/>
            <person name="La Scola B."/>
        </authorList>
    </citation>
    <scope>NUCLEOTIDE SEQUENCE [LARGE SCALE GENOMIC DNA]</scope>
    <source>
        <strain evidence="1 2">Marseille-Q0842</strain>
    </source>
</reference>
<dbReference type="AlphaFoldDB" id="A0A7X1I9S8"/>
<dbReference type="EMBL" id="JACMHY010000016">
    <property type="protein sequence ID" value="MBC2869143.1"/>
    <property type="molecule type" value="Genomic_DNA"/>
</dbReference>
<comment type="caution">
    <text evidence="1">The sequence shown here is derived from an EMBL/GenBank/DDBJ whole genome shotgun (WGS) entry which is preliminary data.</text>
</comment>